<evidence type="ECO:0000313" key="3">
    <source>
        <dbReference type="Proteomes" id="UP000233100"/>
    </source>
</evidence>
<keyword evidence="3" id="KW-1185">Reference proteome</keyword>
<name>A0A7N9CTW7_MACFA</name>
<dbReference type="PANTHER" id="PTHR12138:SF162">
    <property type="entry name" value="CHROMOSOME UNDETERMINED SCAFFOLD_275, WHOLE GENOME SHOTGUN SEQUENCE"/>
    <property type="match status" value="1"/>
</dbReference>
<organism evidence="2 3">
    <name type="scientific">Macaca fascicularis</name>
    <name type="common">Crab-eating macaque</name>
    <name type="synonym">Cynomolgus monkey</name>
    <dbReference type="NCBI Taxonomy" id="9541"/>
    <lineage>
        <taxon>Eukaryota</taxon>
        <taxon>Metazoa</taxon>
        <taxon>Chordata</taxon>
        <taxon>Craniata</taxon>
        <taxon>Vertebrata</taxon>
        <taxon>Euteleostomi</taxon>
        <taxon>Mammalia</taxon>
        <taxon>Eutheria</taxon>
        <taxon>Euarchontoglires</taxon>
        <taxon>Primates</taxon>
        <taxon>Haplorrhini</taxon>
        <taxon>Catarrhini</taxon>
        <taxon>Cercopithecidae</taxon>
        <taxon>Cercopithecinae</taxon>
        <taxon>Macaca</taxon>
    </lineage>
</organism>
<proteinExistence type="predicted"/>
<accession>A0A7N9CTW7</accession>
<dbReference type="Ensembl" id="ENSMFAT00000086763.1">
    <property type="protein sequence ID" value="ENSMFAP00000056857.1"/>
    <property type="gene ID" value="ENSMFAG00000064817.1"/>
</dbReference>
<protein>
    <submittedName>
        <fullName evidence="2">Uncharacterized protein</fullName>
    </submittedName>
</protein>
<keyword evidence="1" id="KW-0812">Transmembrane</keyword>
<evidence type="ECO:0000313" key="2">
    <source>
        <dbReference type="Ensembl" id="ENSMFAP00000056857.1"/>
    </source>
</evidence>
<feature type="transmembrane region" description="Helical" evidence="1">
    <location>
        <begin position="89"/>
        <end position="108"/>
    </location>
</feature>
<dbReference type="PANTHER" id="PTHR12138">
    <property type="entry name" value="PRIMATE-EXPANDED PROTEIN FAMILY"/>
    <property type="match status" value="1"/>
</dbReference>
<dbReference type="GeneTree" id="ENSGT01120000271815"/>
<dbReference type="Proteomes" id="UP000233100">
    <property type="component" value="Chromosome 19"/>
</dbReference>
<feature type="transmembrane region" description="Helical" evidence="1">
    <location>
        <begin position="50"/>
        <end position="68"/>
    </location>
</feature>
<evidence type="ECO:0000256" key="1">
    <source>
        <dbReference type="SAM" id="Phobius"/>
    </source>
</evidence>
<reference evidence="2" key="3">
    <citation type="submission" date="2025-09" db="UniProtKB">
        <authorList>
            <consortium name="Ensembl"/>
        </authorList>
    </citation>
    <scope>IDENTIFICATION</scope>
</reference>
<reference evidence="2 3" key="1">
    <citation type="submission" date="2013-03" db="EMBL/GenBank/DDBJ databases">
        <authorList>
            <person name="Warren W."/>
            <person name="Wilson R.K."/>
        </authorList>
    </citation>
    <scope>NUCLEOTIDE SEQUENCE</scope>
</reference>
<sequence>MRLGLALLPRLECSGVILADCTLHLMGSSNSLTPVSQVAGTGGACHHTRIIYFIFIFIFVETGFCHVARAGLELLGSSDPLTSASQSAGITYVSHCVHPTLFLFIYLFV</sequence>
<dbReference type="PRINTS" id="PR02045">
    <property type="entry name" value="F138DOMAIN"/>
</dbReference>
<keyword evidence="1" id="KW-0472">Membrane</keyword>
<keyword evidence="1" id="KW-1133">Transmembrane helix</keyword>
<reference evidence="2" key="2">
    <citation type="submission" date="2025-08" db="UniProtKB">
        <authorList>
            <consortium name="Ensembl"/>
        </authorList>
    </citation>
    <scope>IDENTIFICATION</scope>
</reference>
<dbReference type="AlphaFoldDB" id="A0A7N9CTW7"/>